<evidence type="ECO:0000313" key="4">
    <source>
        <dbReference type="EMBL" id="PSL57025.1"/>
    </source>
</evidence>
<dbReference type="Pfam" id="PF01740">
    <property type="entry name" value="STAS"/>
    <property type="match status" value="1"/>
</dbReference>
<accession>A0A2P8IEY0</accession>
<dbReference type="InterPro" id="IPR003658">
    <property type="entry name" value="Anti-sigma_ant"/>
</dbReference>
<keyword evidence="5" id="KW-1185">Reference proteome</keyword>
<dbReference type="PANTHER" id="PTHR33495">
    <property type="entry name" value="ANTI-SIGMA FACTOR ANTAGONIST TM_1081-RELATED-RELATED"/>
    <property type="match status" value="1"/>
</dbReference>
<evidence type="ECO:0000259" key="3">
    <source>
        <dbReference type="PROSITE" id="PS50801"/>
    </source>
</evidence>
<feature type="domain" description="STAS" evidence="3">
    <location>
        <begin position="30"/>
        <end position="122"/>
    </location>
</feature>
<dbReference type="Proteomes" id="UP000241118">
    <property type="component" value="Unassembled WGS sequence"/>
</dbReference>
<protein>
    <recommendedName>
        <fullName evidence="2">Anti-sigma factor antagonist</fullName>
    </recommendedName>
</protein>
<dbReference type="OrthoDB" id="3688920at2"/>
<dbReference type="InterPro" id="IPR002645">
    <property type="entry name" value="STAS_dom"/>
</dbReference>
<sequence>MASPVRNPARSTSPEVVIPRSGLPPAHLLTVVTRTLSSSTVVCAVSGEVDLWTAPHLRDRLVEQIRMAGPDLVADLGGVGFLGAAGLTVLVEVRSAAEASGVRFSLVARTRPVLRPLAVTGLHLVFDVYTHVDGVPGRGELQDPRLSRS</sequence>
<dbReference type="PANTHER" id="PTHR33495:SF2">
    <property type="entry name" value="ANTI-SIGMA FACTOR ANTAGONIST TM_1081-RELATED"/>
    <property type="match status" value="1"/>
</dbReference>
<evidence type="ECO:0000256" key="1">
    <source>
        <dbReference type="ARBA" id="ARBA00009013"/>
    </source>
</evidence>
<dbReference type="GO" id="GO:0043856">
    <property type="term" value="F:anti-sigma factor antagonist activity"/>
    <property type="evidence" value="ECO:0007669"/>
    <property type="project" value="InterPro"/>
</dbReference>
<dbReference type="EMBL" id="PYAX01000002">
    <property type="protein sequence ID" value="PSL57025.1"/>
    <property type="molecule type" value="Genomic_DNA"/>
</dbReference>
<dbReference type="PROSITE" id="PS50801">
    <property type="entry name" value="STAS"/>
    <property type="match status" value="1"/>
</dbReference>
<dbReference type="SUPFAM" id="SSF52091">
    <property type="entry name" value="SpoIIaa-like"/>
    <property type="match status" value="1"/>
</dbReference>
<evidence type="ECO:0000256" key="2">
    <source>
        <dbReference type="RuleBase" id="RU003749"/>
    </source>
</evidence>
<comment type="caution">
    <text evidence="4">The sequence shown here is derived from an EMBL/GenBank/DDBJ whole genome shotgun (WGS) entry which is preliminary data.</text>
</comment>
<dbReference type="CDD" id="cd07043">
    <property type="entry name" value="STAS_anti-anti-sigma_factors"/>
    <property type="match status" value="1"/>
</dbReference>
<evidence type="ECO:0000313" key="5">
    <source>
        <dbReference type="Proteomes" id="UP000241118"/>
    </source>
</evidence>
<dbReference type="AlphaFoldDB" id="A0A2P8IEY0"/>
<name>A0A2P8IEY0_SACCR</name>
<proteinExistence type="inferred from homology"/>
<dbReference type="RefSeq" id="WP_106614049.1">
    <property type="nucleotide sequence ID" value="NZ_PYAX01000002.1"/>
</dbReference>
<gene>
    <name evidence="4" type="ORF">B0I31_1022</name>
</gene>
<dbReference type="Gene3D" id="3.30.750.24">
    <property type="entry name" value="STAS domain"/>
    <property type="match status" value="1"/>
</dbReference>
<dbReference type="NCBIfam" id="TIGR00377">
    <property type="entry name" value="ant_ant_sig"/>
    <property type="match status" value="1"/>
</dbReference>
<reference evidence="4 5" key="1">
    <citation type="submission" date="2018-03" db="EMBL/GenBank/DDBJ databases">
        <title>Genomic Encyclopedia of Type Strains, Phase III (KMG-III): the genomes of soil and plant-associated and newly described type strains.</title>
        <authorList>
            <person name="Whitman W."/>
        </authorList>
    </citation>
    <scope>NUCLEOTIDE SEQUENCE [LARGE SCALE GENOMIC DNA]</scope>
    <source>
        <strain evidence="4 5">CGMCC 4.7097</strain>
    </source>
</reference>
<comment type="similarity">
    <text evidence="1 2">Belongs to the anti-sigma-factor antagonist family.</text>
</comment>
<dbReference type="InterPro" id="IPR036513">
    <property type="entry name" value="STAS_dom_sf"/>
</dbReference>
<organism evidence="4 5">
    <name type="scientific">Saccharothrix carnea</name>
    <dbReference type="NCBI Taxonomy" id="1280637"/>
    <lineage>
        <taxon>Bacteria</taxon>
        <taxon>Bacillati</taxon>
        <taxon>Actinomycetota</taxon>
        <taxon>Actinomycetes</taxon>
        <taxon>Pseudonocardiales</taxon>
        <taxon>Pseudonocardiaceae</taxon>
        <taxon>Saccharothrix</taxon>
    </lineage>
</organism>